<gene>
    <name evidence="2" type="ORF">KC01_LOCUS7832</name>
</gene>
<dbReference type="PANTHER" id="PTHR35846:SF3">
    <property type="entry name" value="RGS DOMAIN-CONTAINING PROTEIN"/>
    <property type="match status" value="1"/>
</dbReference>
<reference evidence="2 3" key="1">
    <citation type="submission" date="2024-04" db="EMBL/GenBank/DDBJ databases">
        <authorList>
            <person name="Waldvogel A.-M."/>
            <person name="Schoenle A."/>
        </authorList>
    </citation>
    <scope>NUCLEOTIDE SEQUENCE [LARGE SCALE GENOMIC DNA]</scope>
</reference>
<keyword evidence="3" id="KW-1185">Reference proteome</keyword>
<dbReference type="AlphaFoldDB" id="A0AAV2JJP8"/>
<dbReference type="EMBL" id="OZ035834">
    <property type="protein sequence ID" value="CAL1576398.1"/>
    <property type="molecule type" value="Genomic_DNA"/>
</dbReference>
<name>A0AAV2JJP8_KNICA</name>
<evidence type="ECO:0000313" key="3">
    <source>
        <dbReference type="Proteomes" id="UP001497482"/>
    </source>
</evidence>
<evidence type="ECO:0000256" key="1">
    <source>
        <dbReference type="SAM" id="MobiDB-lite"/>
    </source>
</evidence>
<sequence>MTSAVTELHYPQTCTQTWTYRLDPNPDLDPDLHPDLYPDPSRRMKALSPVRALRSCHRPVCCVSERSLSIGPRVSGARGRGFAEERAPDDGANAQLLHRGEPPLPLERRPLMEQKGTQTWSLGPGAWDLEPGTWSLGPGAWDLEPGTWSLGPGAWNLESGTWSLGPGVWDLEPGTWSLGPGAWDLEPGTCYRLLPVSP</sequence>
<accession>A0AAV2JJP8</accession>
<feature type="compositionally biased region" description="Basic and acidic residues" evidence="1">
    <location>
        <begin position="98"/>
        <end position="107"/>
    </location>
</feature>
<organism evidence="2 3">
    <name type="scientific">Knipowitschia caucasica</name>
    <name type="common">Caucasian dwarf goby</name>
    <name type="synonym">Pomatoschistus caucasicus</name>
    <dbReference type="NCBI Taxonomy" id="637954"/>
    <lineage>
        <taxon>Eukaryota</taxon>
        <taxon>Metazoa</taxon>
        <taxon>Chordata</taxon>
        <taxon>Craniata</taxon>
        <taxon>Vertebrata</taxon>
        <taxon>Euteleostomi</taxon>
        <taxon>Actinopterygii</taxon>
        <taxon>Neopterygii</taxon>
        <taxon>Teleostei</taxon>
        <taxon>Neoteleostei</taxon>
        <taxon>Acanthomorphata</taxon>
        <taxon>Gobiaria</taxon>
        <taxon>Gobiiformes</taxon>
        <taxon>Gobioidei</taxon>
        <taxon>Gobiidae</taxon>
        <taxon>Gobiinae</taxon>
        <taxon>Knipowitschia</taxon>
    </lineage>
</organism>
<proteinExistence type="predicted"/>
<dbReference type="PANTHER" id="PTHR35846">
    <property type="entry name" value="PROTEIN CBG05131"/>
    <property type="match status" value="1"/>
</dbReference>
<evidence type="ECO:0000313" key="2">
    <source>
        <dbReference type="EMBL" id="CAL1576398.1"/>
    </source>
</evidence>
<protein>
    <submittedName>
        <fullName evidence="2">Uncharacterized protein</fullName>
    </submittedName>
</protein>
<dbReference type="Proteomes" id="UP001497482">
    <property type="component" value="Chromosome 12"/>
</dbReference>
<feature type="region of interest" description="Disordered" evidence="1">
    <location>
        <begin position="73"/>
        <end position="107"/>
    </location>
</feature>